<dbReference type="AlphaFoldDB" id="A0A5J9STS4"/>
<reference evidence="1 2" key="1">
    <citation type="journal article" date="2019" name="Sci. Rep.">
        <title>A high-quality genome of Eragrostis curvula grass provides insights into Poaceae evolution and supports new strategies to enhance forage quality.</title>
        <authorList>
            <person name="Carballo J."/>
            <person name="Santos B.A.C.M."/>
            <person name="Zappacosta D."/>
            <person name="Garbus I."/>
            <person name="Selva J.P."/>
            <person name="Gallo C.A."/>
            <person name="Diaz A."/>
            <person name="Albertini E."/>
            <person name="Caccamo M."/>
            <person name="Echenique V."/>
        </authorList>
    </citation>
    <scope>NUCLEOTIDE SEQUENCE [LARGE SCALE GENOMIC DNA]</scope>
    <source>
        <strain evidence="2">cv. Victoria</strain>
        <tissue evidence="1">Leaf</tissue>
    </source>
</reference>
<dbReference type="EMBL" id="RWGY01000330">
    <property type="protein sequence ID" value="TVU02421.1"/>
    <property type="molecule type" value="Genomic_DNA"/>
</dbReference>
<comment type="caution">
    <text evidence="1">The sequence shown here is derived from an EMBL/GenBank/DDBJ whole genome shotgun (WGS) entry which is preliminary data.</text>
</comment>
<dbReference type="Proteomes" id="UP000324897">
    <property type="component" value="Unassembled WGS sequence"/>
</dbReference>
<evidence type="ECO:0000313" key="2">
    <source>
        <dbReference type="Proteomes" id="UP000324897"/>
    </source>
</evidence>
<sequence>MTWELKAATSDKTVIHPLLALQSPGQSTTTSTASAEAGRVNVHGVDLGAEVLQMNRCDYECLAERFCIDEGPPVPQHMLPFLSLFQKPGAYVHRLAINGPVVELGAELLLNRCDRVLESLVEASCLVLRHMSFRILEILKSSISSGSSSTSSGTW</sequence>
<name>A0A5J9STS4_9POAL</name>
<organism evidence="1 2">
    <name type="scientific">Eragrostis curvula</name>
    <name type="common">weeping love grass</name>
    <dbReference type="NCBI Taxonomy" id="38414"/>
    <lineage>
        <taxon>Eukaryota</taxon>
        <taxon>Viridiplantae</taxon>
        <taxon>Streptophyta</taxon>
        <taxon>Embryophyta</taxon>
        <taxon>Tracheophyta</taxon>
        <taxon>Spermatophyta</taxon>
        <taxon>Magnoliopsida</taxon>
        <taxon>Liliopsida</taxon>
        <taxon>Poales</taxon>
        <taxon>Poaceae</taxon>
        <taxon>PACMAD clade</taxon>
        <taxon>Chloridoideae</taxon>
        <taxon>Eragrostideae</taxon>
        <taxon>Eragrostidinae</taxon>
        <taxon>Eragrostis</taxon>
    </lineage>
</organism>
<dbReference type="Gramene" id="TVU02421">
    <property type="protein sequence ID" value="TVU02421"/>
    <property type="gene ID" value="EJB05_52102"/>
</dbReference>
<evidence type="ECO:0000313" key="1">
    <source>
        <dbReference type="EMBL" id="TVU02421.1"/>
    </source>
</evidence>
<proteinExistence type="predicted"/>
<keyword evidence="2" id="KW-1185">Reference proteome</keyword>
<protein>
    <submittedName>
        <fullName evidence="1">Uncharacterized protein</fullName>
    </submittedName>
</protein>
<accession>A0A5J9STS4</accession>
<feature type="non-terminal residue" evidence="1">
    <location>
        <position position="1"/>
    </location>
</feature>
<gene>
    <name evidence="1" type="ORF">EJB05_52102</name>
</gene>